<sequence length="258" mass="28766">MLLPFFLIKRQSQPKPVPDVLFHVICVSLSLLFSLWPVGTLTFSPSTMKFRLRVMDADVQRQQKQSQSSSSWSPYTYFTEQTSRAGFPSRNFSGGHPPEIRGFDVVPFQRFSGSPVIHGIPTPFPESSQKEVIVLVSVFFSTPLKSKSLETPLRGNHHQSKPNSGTLTKAKWKPTQPATTGESSESYSETSKKKIKEEWSCAICYVTATSDRIMNNHKEGKKHTANLVELLQKGKPVIPYDVEEKTGSETKGNGSQTG</sequence>
<comment type="caution">
    <text evidence="1">The sequence shown here is derived from an EMBL/GenBank/DDBJ whole genome shotgun (WGS) entry which is preliminary data.</text>
</comment>
<keyword evidence="2" id="KW-1185">Reference proteome</keyword>
<organism evidence="1 2">
    <name type="scientific">Cichorium intybus</name>
    <name type="common">Chicory</name>
    <dbReference type="NCBI Taxonomy" id="13427"/>
    <lineage>
        <taxon>Eukaryota</taxon>
        <taxon>Viridiplantae</taxon>
        <taxon>Streptophyta</taxon>
        <taxon>Embryophyta</taxon>
        <taxon>Tracheophyta</taxon>
        <taxon>Spermatophyta</taxon>
        <taxon>Magnoliopsida</taxon>
        <taxon>eudicotyledons</taxon>
        <taxon>Gunneridae</taxon>
        <taxon>Pentapetalae</taxon>
        <taxon>asterids</taxon>
        <taxon>campanulids</taxon>
        <taxon>Asterales</taxon>
        <taxon>Asteraceae</taxon>
        <taxon>Cichorioideae</taxon>
        <taxon>Cichorieae</taxon>
        <taxon>Cichoriinae</taxon>
        <taxon>Cichorium</taxon>
    </lineage>
</organism>
<reference evidence="1 2" key="2">
    <citation type="journal article" date="2022" name="Mol. Ecol. Resour.">
        <title>The genomes of chicory, endive, great burdock and yacon provide insights into Asteraceae paleo-polyploidization history and plant inulin production.</title>
        <authorList>
            <person name="Fan W."/>
            <person name="Wang S."/>
            <person name="Wang H."/>
            <person name="Wang A."/>
            <person name="Jiang F."/>
            <person name="Liu H."/>
            <person name="Zhao H."/>
            <person name="Xu D."/>
            <person name="Zhang Y."/>
        </authorList>
    </citation>
    <scope>NUCLEOTIDE SEQUENCE [LARGE SCALE GENOMIC DNA]</scope>
    <source>
        <strain evidence="2">cv. Punajuju</strain>
        <tissue evidence="1">Leaves</tissue>
    </source>
</reference>
<dbReference type="Proteomes" id="UP001055811">
    <property type="component" value="Linkage Group LG06"/>
</dbReference>
<evidence type="ECO:0000313" key="1">
    <source>
        <dbReference type="EMBL" id="KAI3720751.1"/>
    </source>
</evidence>
<evidence type="ECO:0000313" key="2">
    <source>
        <dbReference type="Proteomes" id="UP001055811"/>
    </source>
</evidence>
<gene>
    <name evidence="1" type="ORF">L2E82_31744</name>
</gene>
<protein>
    <submittedName>
        <fullName evidence="1">Uncharacterized protein</fullName>
    </submittedName>
</protein>
<accession>A0ACB9BG38</accession>
<name>A0ACB9BG38_CICIN</name>
<dbReference type="EMBL" id="CM042014">
    <property type="protein sequence ID" value="KAI3720751.1"/>
    <property type="molecule type" value="Genomic_DNA"/>
</dbReference>
<reference evidence="2" key="1">
    <citation type="journal article" date="2022" name="Mol. Ecol. Resour.">
        <title>The genomes of chicory, endive, great burdock and yacon provide insights into Asteraceae palaeo-polyploidization history and plant inulin production.</title>
        <authorList>
            <person name="Fan W."/>
            <person name="Wang S."/>
            <person name="Wang H."/>
            <person name="Wang A."/>
            <person name="Jiang F."/>
            <person name="Liu H."/>
            <person name="Zhao H."/>
            <person name="Xu D."/>
            <person name="Zhang Y."/>
        </authorList>
    </citation>
    <scope>NUCLEOTIDE SEQUENCE [LARGE SCALE GENOMIC DNA]</scope>
    <source>
        <strain evidence="2">cv. Punajuju</strain>
    </source>
</reference>
<proteinExistence type="predicted"/>